<dbReference type="FunFam" id="1.10.10.1210:FF:000001">
    <property type="entry name" value="melanoma-associated antigen D1"/>
    <property type="match status" value="1"/>
</dbReference>
<evidence type="ECO:0000256" key="7">
    <source>
        <dbReference type="SAM" id="MobiDB-lite"/>
    </source>
</evidence>
<proteinExistence type="inferred from homology"/>
<dbReference type="PANTHER" id="PTHR15139:SF0">
    <property type="entry name" value="TUBULIN-SPECIFIC CHAPERONE C"/>
    <property type="match status" value="1"/>
</dbReference>
<evidence type="ECO:0000313" key="10">
    <source>
        <dbReference type="EnsemblMetazoa" id="ACOM032386-PA.1"/>
    </source>
</evidence>
<dbReference type="VEuPathDB" id="VectorBase:ACON2_039176"/>
<dbReference type="Pfam" id="PF01454">
    <property type="entry name" value="MAGE"/>
    <property type="match status" value="1"/>
</dbReference>
<evidence type="ECO:0000256" key="4">
    <source>
        <dbReference type="ARBA" id="ARBA00022990"/>
    </source>
</evidence>
<dbReference type="GO" id="GO:0005737">
    <property type="term" value="C:cytoplasm"/>
    <property type="evidence" value="ECO:0007669"/>
    <property type="project" value="UniProtKB-SubCell"/>
</dbReference>
<evidence type="ECO:0000256" key="6">
    <source>
        <dbReference type="ARBA" id="ARBA00026055"/>
    </source>
</evidence>
<dbReference type="InterPro" id="IPR016098">
    <property type="entry name" value="CAP/MinC_C"/>
</dbReference>
<dbReference type="InterPro" id="IPR002190">
    <property type="entry name" value="MHD_dom"/>
</dbReference>
<dbReference type="Pfam" id="PF07986">
    <property type="entry name" value="TBCC"/>
    <property type="match status" value="1"/>
</dbReference>
<sequence length="657" mass="74899">MEELIDGGALNGKEKITELLNRRHKERELHIQAAKLERQKDAEGTEALQYFELSFEEKVKQIRNTLDGVAASDQKAQVFADCQNEIYDLQRYLSSSTFFLNEYRIKVCQNTINELGKLLDTLRNELLPKKKFGFKSKKIVKMISDKDAKDREDGGQTAEKTGASAENHIKWTFSERAGEIIELRPAAVNDQTITASKLKNCLVRIEGHPGSLQFAQLDNCVVVCGPTARSIFLDDCTGCKFVVACQQLRCHRSRDCDMYLNVTSRAIIEDCSGIRVAAYNYRYENIEEDFRQSGLDLSCNNWHTLDDFNWLSTDKPSPNWSLLEGEQTIADWDSYLQRFQQQHSLASNQKHTSIVISVLSQASRTVRFFQAPVRAPEMRRAIPSRMAGMSPGLGGVSSTLAYFMNTLNFGRAWHSMPRPSQSQSQRSSTADRPNATQEVDEAHLITCMVKTILNLSINKSIIKRSDISHIALKGDSRLYTRLMPEVLFELESVYGYQLVDVESKGQKAMILCSTFETSSLDELSESYRRRYTFLFLILGYIFMKNGAVPEALLWDFLHSVGIEEQQEHECFGDPRKQFELFIKQAYLTRTKQSVEGMPEESVFLSWGVRAKHEVSKKAVLDAICKLMNRKPTDFKTQYIETQAETSESVEDDMDESE</sequence>
<feature type="region of interest" description="Disordered" evidence="7">
    <location>
        <begin position="414"/>
        <end position="436"/>
    </location>
</feature>
<dbReference type="InterPro" id="IPR012945">
    <property type="entry name" value="Tubulin-bd_cofactor_C_dom"/>
</dbReference>
<dbReference type="PROSITE" id="PS50838">
    <property type="entry name" value="MAGE"/>
    <property type="match status" value="1"/>
</dbReference>
<evidence type="ECO:0000256" key="5">
    <source>
        <dbReference type="ARBA" id="ARBA00023186"/>
    </source>
</evidence>
<dbReference type="InterPro" id="IPR041898">
    <property type="entry name" value="MAGE_WH1"/>
</dbReference>
<dbReference type="GO" id="GO:0007023">
    <property type="term" value="P:post-chaperonin tubulin folding pathway"/>
    <property type="evidence" value="ECO:0007669"/>
    <property type="project" value="InterPro"/>
</dbReference>
<dbReference type="Pfam" id="PF16752">
    <property type="entry name" value="TBCC_N"/>
    <property type="match status" value="1"/>
</dbReference>
<dbReference type="InterPro" id="IPR017901">
    <property type="entry name" value="C-CAP_CF_C-like"/>
</dbReference>
<protein>
    <recommendedName>
        <fullName evidence="11">Tubulin-folding cofactor C</fullName>
    </recommendedName>
</protein>
<evidence type="ECO:0000256" key="2">
    <source>
        <dbReference type="ARBA" id="ARBA00008848"/>
    </source>
</evidence>
<evidence type="ECO:0000256" key="3">
    <source>
        <dbReference type="ARBA" id="ARBA00022490"/>
    </source>
</evidence>
<dbReference type="Gene3D" id="1.20.58.1250">
    <property type="entry name" value="Tubulin Binding Cofactor C, N-terminal domain"/>
    <property type="match status" value="1"/>
</dbReference>
<name>A0A8W7PIM6_ANOCL</name>
<evidence type="ECO:0008006" key="11">
    <source>
        <dbReference type="Google" id="ProtNLM"/>
    </source>
</evidence>
<feature type="domain" description="C-CAP/cofactor C-like" evidence="9">
    <location>
        <begin position="157"/>
        <end position="310"/>
    </location>
</feature>
<dbReference type="EnsemblMetazoa" id="ACOM032386-RA">
    <property type="protein sequence ID" value="ACOM032386-PA.1"/>
    <property type="gene ID" value="ACOM032386"/>
</dbReference>
<evidence type="ECO:0000256" key="1">
    <source>
        <dbReference type="ARBA" id="ARBA00004496"/>
    </source>
</evidence>
<dbReference type="PROSITE" id="PS51329">
    <property type="entry name" value="C_CAP_COFACTOR_C"/>
    <property type="match status" value="1"/>
</dbReference>
<dbReference type="InterPro" id="IPR038397">
    <property type="entry name" value="TBCC_N_sf"/>
</dbReference>
<reference evidence="10" key="1">
    <citation type="submission" date="2022-08" db="UniProtKB">
        <authorList>
            <consortium name="EnsemblMetazoa"/>
        </authorList>
    </citation>
    <scope>IDENTIFICATION</scope>
</reference>
<dbReference type="InterPro" id="IPR041899">
    <property type="entry name" value="MAGE_WH2"/>
</dbReference>
<dbReference type="SMART" id="SM00673">
    <property type="entry name" value="CARP"/>
    <property type="match status" value="2"/>
</dbReference>
<dbReference type="Gene3D" id="1.10.10.1210">
    <property type="entry name" value="MAGE homology domain, winged helix WH2 motif"/>
    <property type="match status" value="1"/>
</dbReference>
<feature type="domain" description="MAGE" evidence="8">
    <location>
        <begin position="448"/>
        <end position="641"/>
    </location>
</feature>
<feature type="compositionally biased region" description="Low complexity" evidence="7">
    <location>
        <begin position="417"/>
        <end position="428"/>
    </location>
</feature>
<evidence type="ECO:0000259" key="9">
    <source>
        <dbReference type="PROSITE" id="PS51329"/>
    </source>
</evidence>
<accession>A0A8W7PIM6</accession>
<keyword evidence="3" id="KW-0963">Cytoplasm</keyword>
<dbReference type="InterPro" id="IPR031925">
    <property type="entry name" value="TBCC_N"/>
</dbReference>
<organism evidence="10">
    <name type="scientific">Anopheles coluzzii</name>
    <name type="common">African malaria mosquito</name>
    <dbReference type="NCBI Taxonomy" id="1518534"/>
    <lineage>
        <taxon>Eukaryota</taxon>
        <taxon>Metazoa</taxon>
        <taxon>Ecdysozoa</taxon>
        <taxon>Arthropoda</taxon>
        <taxon>Hexapoda</taxon>
        <taxon>Insecta</taxon>
        <taxon>Pterygota</taxon>
        <taxon>Neoptera</taxon>
        <taxon>Endopterygota</taxon>
        <taxon>Diptera</taxon>
        <taxon>Nematocera</taxon>
        <taxon>Culicoidea</taxon>
        <taxon>Culicidae</taxon>
        <taxon>Anophelinae</taxon>
        <taxon>Anopheles</taxon>
    </lineage>
</organism>
<dbReference type="GO" id="GO:0007021">
    <property type="term" value="P:tubulin complex assembly"/>
    <property type="evidence" value="ECO:0007669"/>
    <property type="project" value="TreeGrafter"/>
</dbReference>
<comment type="similarity">
    <text evidence="2">Belongs to the TBCC family.</text>
</comment>
<dbReference type="SMART" id="SM01373">
    <property type="entry name" value="MAGE"/>
    <property type="match status" value="1"/>
</dbReference>
<keyword evidence="4" id="KW-0007">Acetylation</keyword>
<dbReference type="Proteomes" id="UP000075882">
    <property type="component" value="Unassembled WGS sequence"/>
</dbReference>
<dbReference type="Gene3D" id="2.160.20.70">
    <property type="match status" value="1"/>
</dbReference>
<dbReference type="PANTHER" id="PTHR15139">
    <property type="entry name" value="TUBULIN FOLDING COFACTOR C"/>
    <property type="match status" value="1"/>
</dbReference>
<keyword evidence="5" id="KW-0143">Chaperone</keyword>
<dbReference type="InterPro" id="IPR027684">
    <property type="entry name" value="TBCC"/>
</dbReference>
<dbReference type="AlphaFoldDB" id="A0A8W7PIM6"/>
<dbReference type="InterPro" id="IPR006599">
    <property type="entry name" value="CARP_motif"/>
</dbReference>
<evidence type="ECO:0000259" key="8">
    <source>
        <dbReference type="PROSITE" id="PS50838"/>
    </source>
</evidence>
<dbReference type="VEuPathDB" id="VectorBase:ACON2_035630"/>
<dbReference type="Gene3D" id="1.10.10.1200">
    <property type="entry name" value="MAGE homology domain, winged helix WH1 motif"/>
    <property type="match status" value="1"/>
</dbReference>
<dbReference type="GO" id="GO:0015631">
    <property type="term" value="F:tubulin binding"/>
    <property type="evidence" value="ECO:0007669"/>
    <property type="project" value="InterPro"/>
</dbReference>
<comment type="subunit">
    <text evidence="6">Supercomplex made of cofactors A to E. Cofactors A and D function by capturing and stabilizing tubulin in a quasi-native conformation. Cofactor E binds to the cofactor D-tubulin complex; interaction with cofactor C then causes the release of tubulin polypeptides that are committed to the native state.</text>
</comment>
<comment type="subcellular location">
    <subcellularLocation>
        <location evidence="1">Cytoplasm</location>
    </subcellularLocation>
</comment>